<keyword evidence="15" id="KW-1185">Reference proteome</keyword>
<dbReference type="InterPro" id="IPR036875">
    <property type="entry name" value="Znf_CCHC_sf"/>
</dbReference>
<dbReference type="GO" id="GO:0008270">
    <property type="term" value="F:zinc ion binding"/>
    <property type="evidence" value="ECO:0007669"/>
    <property type="project" value="UniProtKB-KW"/>
</dbReference>
<dbReference type="SUPFAM" id="SSF57756">
    <property type="entry name" value="Retrovirus zinc finger-like domains"/>
    <property type="match status" value="1"/>
</dbReference>
<dbReference type="GO" id="GO:0006508">
    <property type="term" value="P:proteolysis"/>
    <property type="evidence" value="ECO:0007669"/>
    <property type="project" value="UniProtKB-KW"/>
</dbReference>
<protein>
    <recommendedName>
        <fullName evidence="1">RNA-directed DNA polymerase</fullName>
        <ecNumber evidence="1">2.7.7.49</ecNumber>
    </recommendedName>
</protein>
<name>A0A4C1YWE9_EUMVA</name>
<dbReference type="PROSITE" id="PS50158">
    <property type="entry name" value="ZF_CCHC"/>
    <property type="match status" value="1"/>
</dbReference>
<dbReference type="InterPro" id="IPR050951">
    <property type="entry name" value="Retrovirus_Pol_polyprotein"/>
</dbReference>
<dbReference type="CDD" id="cd01647">
    <property type="entry name" value="RT_LTR"/>
    <property type="match status" value="1"/>
</dbReference>
<keyword evidence="3" id="KW-0808">Transferase</keyword>
<dbReference type="FunFam" id="3.30.70.270:FF:000020">
    <property type="entry name" value="Transposon Tf2-6 polyprotein-like Protein"/>
    <property type="match status" value="1"/>
</dbReference>
<dbReference type="Pfam" id="PF17919">
    <property type="entry name" value="RT_RNaseH_2"/>
    <property type="match status" value="1"/>
</dbReference>
<keyword evidence="10" id="KW-0479">Metal-binding</keyword>
<evidence type="ECO:0000256" key="5">
    <source>
        <dbReference type="ARBA" id="ARBA00022722"/>
    </source>
</evidence>
<dbReference type="InterPro" id="IPR043502">
    <property type="entry name" value="DNA/RNA_pol_sf"/>
</dbReference>
<dbReference type="PANTHER" id="PTHR37984">
    <property type="entry name" value="PROTEIN CBG26694"/>
    <property type="match status" value="1"/>
</dbReference>
<feature type="domain" description="CCHC-type" evidence="12">
    <location>
        <begin position="237"/>
        <end position="252"/>
    </location>
</feature>
<evidence type="ECO:0000256" key="7">
    <source>
        <dbReference type="ARBA" id="ARBA00022759"/>
    </source>
</evidence>
<evidence type="ECO:0000256" key="6">
    <source>
        <dbReference type="ARBA" id="ARBA00022750"/>
    </source>
</evidence>
<keyword evidence="10" id="KW-0863">Zinc-finger</keyword>
<evidence type="ECO:0000256" key="1">
    <source>
        <dbReference type="ARBA" id="ARBA00012493"/>
    </source>
</evidence>
<dbReference type="EC" id="2.7.7.49" evidence="1"/>
<keyword evidence="7" id="KW-0378">Hydrolase</keyword>
<dbReference type="PANTHER" id="PTHR37984:SF5">
    <property type="entry name" value="PROTEIN NYNRIN-LIKE"/>
    <property type="match status" value="1"/>
</dbReference>
<accession>A0A4C1YWE9</accession>
<keyword evidence="5" id="KW-0540">Nuclease</keyword>
<keyword evidence="4" id="KW-0548">Nucleotidyltransferase</keyword>
<dbReference type="Gene3D" id="4.10.60.10">
    <property type="entry name" value="Zinc finger, CCHC-type"/>
    <property type="match status" value="1"/>
</dbReference>
<keyword evidence="6" id="KW-0064">Aspartyl protease</keyword>
<dbReference type="Gene3D" id="3.10.10.10">
    <property type="entry name" value="HIV Type 1 Reverse Transcriptase, subunit A, domain 1"/>
    <property type="match status" value="1"/>
</dbReference>
<dbReference type="CDD" id="cd00303">
    <property type="entry name" value="retropepsin_like"/>
    <property type="match status" value="1"/>
</dbReference>
<proteinExistence type="predicted"/>
<feature type="region of interest" description="Disordered" evidence="11">
    <location>
        <begin position="189"/>
        <end position="228"/>
    </location>
</feature>
<dbReference type="STRING" id="151549.A0A4C1YWE9"/>
<keyword evidence="10" id="KW-0862">Zinc</keyword>
<evidence type="ECO:0000256" key="9">
    <source>
        <dbReference type="ARBA" id="ARBA00023268"/>
    </source>
</evidence>
<dbReference type="GO" id="GO:0003964">
    <property type="term" value="F:RNA-directed DNA polymerase activity"/>
    <property type="evidence" value="ECO:0007669"/>
    <property type="project" value="UniProtKB-EC"/>
</dbReference>
<dbReference type="OrthoDB" id="116216at2759"/>
<sequence>MEQQNQNFLALIKAMKLPTQPRNLRLPDFDPEKKDMDARAWATTADMCLTDENKEGDSLVIALSRALKRSTSTWLSSVSFPGMTWTEFKELFVARYDCSTTPASFLIDLQARKPKENECYASYAAALMTSIMSRWNSLSVEKIAIATVLAHISRFDNRVQHLAFTKNIETRNQLQQELQAVSFMKRKIPHDDREGSDLKRPRPGTSNAIVENWHLRSSDSKSKTHTSTTTTTSTITCFHCRELGHYASSCPRRGAGNNAGAVTSKTTTSKRVDLCVVTAPAGTLRHSGEQFYFRYDSGAECSLIKESIASKFCGKRINQTVSMTGIGQTSVISTFQVLAVVEIDDISIEVCFHVLPDYNLQHDILIGYDILSHGLTVQISSSRINFFRQSLIESCYIDREIDFSNINTDLPLESRNELIALLKSFEKYFSSGIPSAPADTEPMKIRLKDPNKTVNRRPYRFSPSERQIVRNKIDELLRAGVIRPSSSPFASPILLVEKKDGSHRLCVDYRELNDNTISDRFPLPLISDQIDRLCGGHFFSILDLASGFHQIRIDDESIERTAFVSSEGQFEYVSMPFGFKNAPAVFQRAMLNALGNLVNAYVVVYMDDLLIVASNVTEALEKVEFLGYEVSQGEIRPNPRKIEALTALPPPETVTQLRQFIGLASYFRQFVPQFSQVMAPLYALTTGTGKLSWKPEHEVIRQKIIFALTNEPVLLIHDPNAETELHTDASAIGYGAVLLQKKDGKLHPVAYYSKRTTSAESKYHSYELETLAVVNAVKYFRRYLHGRKFVVVTDCSSLQSTRKARLDSARPQMVGFSTKF</sequence>
<comment type="caution">
    <text evidence="14">The sequence shown here is derived from an EMBL/GenBank/DDBJ whole genome shotgun (WGS) entry which is preliminary data.</text>
</comment>
<evidence type="ECO:0000313" key="15">
    <source>
        <dbReference type="Proteomes" id="UP000299102"/>
    </source>
</evidence>
<dbReference type="InterPro" id="IPR021109">
    <property type="entry name" value="Peptidase_aspartic_dom_sf"/>
</dbReference>
<dbReference type="CDD" id="cd09274">
    <property type="entry name" value="RNase_HI_RT_Ty3"/>
    <property type="match status" value="1"/>
</dbReference>
<evidence type="ECO:0000313" key="14">
    <source>
        <dbReference type="EMBL" id="GBP79293.1"/>
    </source>
</evidence>
<dbReference type="InterPro" id="IPR000477">
    <property type="entry name" value="RT_dom"/>
</dbReference>
<dbReference type="Proteomes" id="UP000299102">
    <property type="component" value="Unassembled WGS sequence"/>
</dbReference>
<dbReference type="Pfam" id="PF00098">
    <property type="entry name" value="zf-CCHC"/>
    <property type="match status" value="1"/>
</dbReference>
<dbReference type="GO" id="GO:0004190">
    <property type="term" value="F:aspartic-type endopeptidase activity"/>
    <property type="evidence" value="ECO:0007669"/>
    <property type="project" value="UniProtKB-KW"/>
</dbReference>
<evidence type="ECO:0000259" key="13">
    <source>
        <dbReference type="PROSITE" id="PS50878"/>
    </source>
</evidence>
<feature type="domain" description="Reverse transcriptase" evidence="13">
    <location>
        <begin position="477"/>
        <end position="665"/>
    </location>
</feature>
<evidence type="ECO:0000259" key="12">
    <source>
        <dbReference type="PROSITE" id="PS50158"/>
    </source>
</evidence>
<keyword evidence="2" id="KW-0645">Protease</keyword>
<organism evidence="14 15">
    <name type="scientific">Eumeta variegata</name>
    <name type="common">Bagworm moth</name>
    <name type="synonym">Eumeta japonica</name>
    <dbReference type="NCBI Taxonomy" id="151549"/>
    <lineage>
        <taxon>Eukaryota</taxon>
        <taxon>Metazoa</taxon>
        <taxon>Ecdysozoa</taxon>
        <taxon>Arthropoda</taxon>
        <taxon>Hexapoda</taxon>
        <taxon>Insecta</taxon>
        <taxon>Pterygota</taxon>
        <taxon>Neoptera</taxon>
        <taxon>Endopterygota</taxon>
        <taxon>Lepidoptera</taxon>
        <taxon>Glossata</taxon>
        <taxon>Ditrysia</taxon>
        <taxon>Tineoidea</taxon>
        <taxon>Psychidae</taxon>
        <taxon>Oiketicinae</taxon>
        <taxon>Eumeta</taxon>
    </lineage>
</organism>
<dbReference type="PROSITE" id="PS50878">
    <property type="entry name" value="RT_POL"/>
    <property type="match status" value="1"/>
</dbReference>
<dbReference type="SUPFAM" id="SSF50630">
    <property type="entry name" value="Acid proteases"/>
    <property type="match status" value="1"/>
</dbReference>
<reference evidence="14 15" key="1">
    <citation type="journal article" date="2019" name="Commun. Biol.">
        <title>The bagworm genome reveals a unique fibroin gene that provides high tensile strength.</title>
        <authorList>
            <person name="Kono N."/>
            <person name="Nakamura H."/>
            <person name="Ohtoshi R."/>
            <person name="Tomita M."/>
            <person name="Numata K."/>
            <person name="Arakawa K."/>
        </authorList>
    </citation>
    <scope>NUCLEOTIDE SEQUENCE [LARGE SCALE GENOMIC DNA]</scope>
</reference>
<dbReference type="SUPFAM" id="SSF56672">
    <property type="entry name" value="DNA/RNA polymerases"/>
    <property type="match status" value="1"/>
</dbReference>
<gene>
    <name evidence="14" type="primary">pol</name>
    <name evidence="14" type="ORF">EVAR_56223_1</name>
</gene>
<dbReference type="Gene3D" id="2.40.70.10">
    <property type="entry name" value="Acid Proteases"/>
    <property type="match status" value="1"/>
</dbReference>
<evidence type="ECO:0000256" key="3">
    <source>
        <dbReference type="ARBA" id="ARBA00022679"/>
    </source>
</evidence>
<feature type="compositionally biased region" description="Basic and acidic residues" evidence="11">
    <location>
        <begin position="189"/>
        <end position="200"/>
    </location>
</feature>
<evidence type="ECO:0000256" key="4">
    <source>
        <dbReference type="ARBA" id="ARBA00022695"/>
    </source>
</evidence>
<keyword evidence="8" id="KW-0238">DNA-binding</keyword>
<keyword evidence="9" id="KW-0511">Multifunctional enzyme</keyword>
<dbReference type="AlphaFoldDB" id="A0A4C1YWE9"/>
<dbReference type="InterPro" id="IPR043128">
    <property type="entry name" value="Rev_trsase/Diguanyl_cyclase"/>
</dbReference>
<dbReference type="InterPro" id="IPR001878">
    <property type="entry name" value="Znf_CCHC"/>
</dbReference>
<dbReference type="GO" id="GO:0004519">
    <property type="term" value="F:endonuclease activity"/>
    <property type="evidence" value="ECO:0007669"/>
    <property type="project" value="UniProtKB-KW"/>
</dbReference>
<dbReference type="InterPro" id="IPR041577">
    <property type="entry name" value="RT_RNaseH_2"/>
</dbReference>
<evidence type="ECO:0000256" key="11">
    <source>
        <dbReference type="SAM" id="MobiDB-lite"/>
    </source>
</evidence>
<dbReference type="Pfam" id="PF00078">
    <property type="entry name" value="RVT_1"/>
    <property type="match status" value="1"/>
</dbReference>
<dbReference type="GO" id="GO:0003677">
    <property type="term" value="F:DNA binding"/>
    <property type="evidence" value="ECO:0007669"/>
    <property type="project" value="UniProtKB-KW"/>
</dbReference>
<evidence type="ECO:0000256" key="2">
    <source>
        <dbReference type="ARBA" id="ARBA00022670"/>
    </source>
</evidence>
<dbReference type="Gene3D" id="3.30.70.270">
    <property type="match status" value="2"/>
</dbReference>
<dbReference type="EMBL" id="BGZK01001408">
    <property type="protein sequence ID" value="GBP79293.1"/>
    <property type="molecule type" value="Genomic_DNA"/>
</dbReference>
<keyword evidence="7" id="KW-0255">Endonuclease</keyword>
<evidence type="ECO:0000256" key="10">
    <source>
        <dbReference type="PROSITE-ProRule" id="PRU00047"/>
    </source>
</evidence>
<feature type="compositionally biased region" description="Basic and acidic residues" evidence="11">
    <location>
        <begin position="213"/>
        <end position="222"/>
    </location>
</feature>
<evidence type="ECO:0000256" key="8">
    <source>
        <dbReference type="ARBA" id="ARBA00023125"/>
    </source>
</evidence>